<comment type="caution">
    <text evidence="1">The sequence shown here is derived from an EMBL/GenBank/DDBJ whole genome shotgun (WGS) entry which is preliminary data.</text>
</comment>
<sequence>MKKEERRRRSEEEILGRLQQVAQDNSGDDTVLVEVLFWHLRYNWGKGHNPRTPRIDEPHVINGVKFWRVGRNASHEFYAGTDGNGKRFRYSAGESCRVDMDGNPLVLDESGFPVVPAGLDEYVAEVVNFYGYYGHY</sequence>
<evidence type="ECO:0000313" key="1">
    <source>
        <dbReference type="EMBL" id="OGN06485.1"/>
    </source>
</evidence>
<dbReference type="EMBL" id="MGJN01000019">
    <property type="protein sequence ID" value="OGN06485.1"/>
    <property type="molecule type" value="Genomic_DNA"/>
</dbReference>
<protein>
    <submittedName>
        <fullName evidence="1">Uncharacterized protein</fullName>
    </submittedName>
</protein>
<name>A0A1F8F039_9BACT</name>
<organism evidence="1 2">
    <name type="scientific">Candidatus Yanofskybacteria bacterium RIFCSPHIGHO2_02_FULL_38_22b</name>
    <dbReference type="NCBI Taxonomy" id="1802673"/>
    <lineage>
        <taxon>Bacteria</taxon>
        <taxon>Candidatus Yanofskyibacteriota</taxon>
    </lineage>
</organism>
<dbReference type="AlphaFoldDB" id="A0A1F8F039"/>
<reference evidence="1 2" key="1">
    <citation type="journal article" date="2016" name="Nat. Commun.">
        <title>Thousands of microbial genomes shed light on interconnected biogeochemical processes in an aquifer system.</title>
        <authorList>
            <person name="Anantharaman K."/>
            <person name="Brown C.T."/>
            <person name="Hug L.A."/>
            <person name="Sharon I."/>
            <person name="Castelle C.J."/>
            <person name="Probst A.J."/>
            <person name="Thomas B.C."/>
            <person name="Singh A."/>
            <person name="Wilkins M.J."/>
            <person name="Karaoz U."/>
            <person name="Brodie E.L."/>
            <person name="Williams K.H."/>
            <person name="Hubbard S.S."/>
            <person name="Banfield J.F."/>
        </authorList>
    </citation>
    <scope>NUCLEOTIDE SEQUENCE [LARGE SCALE GENOMIC DNA]</scope>
</reference>
<accession>A0A1F8F039</accession>
<evidence type="ECO:0000313" key="2">
    <source>
        <dbReference type="Proteomes" id="UP000176834"/>
    </source>
</evidence>
<gene>
    <name evidence="1" type="ORF">A3B86_03500</name>
</gene>
<dbReference type="Proteomes" id="UP000176834">
    <property type="component" value="Unassembled WGS sequence"/>
</dbReference>
<proteinExistence type="predicted"/>